<dbReference type="GeneID" id="9926070"/>
<dbReference type="GO" id="GO:0099000">
    <property type="term" value="P:symbiont genome ejection through host cell envelope, contractile tail mechanism"/>
    <property type="evidence" value="ECO:0007669"/>
    <property type="project" value="UniProtKB-UniRule"/>
</dbReference>
<dbReference type="GO" id="GO:0019072">
    <property type="term" value="P:viral genome packaging"/>
    <property type="evidence" value="ECO:0007669"/>
    <property type="project" value="UniProtKB-UniRule"/>
</dbReference>
<keyword evidence="1" id="KW-1160">Virus entry into host cell</keyword>
<proteinExistence type="inferred from homology"/>
<dbReference type="EMBL" id="GU911519">
    <property type="protein sequence ID" value="ADG36144.1"/>
    <property type="molecule type" value="Genomic_DNA"/>
</dbReference>
<comment type="similarity">
    <text evidence="1">Belongs to the Tevenvirinae portal protein family.</text>
</comment>
<keyword evidence="1" id="KW-1171">Viral genome ejection through host cell envelope</keyword>
<dbReference type="GO" id="GO:0019028">
    <property type="term" value="C:viral capsid"/>
    <property type="evidence" value="ECO:0007669"/>
    <property type="project" value="UniProtKB-UniRule"/>
</dbReference>
<dbReference type="GO" id="GO:0019076">
    <property type="term" value="P:viral release from host cell"/>
    <property type="evidence" value="ECO:0007669"/>
    <property type="project" value="UniProtKB-UniRule"/>
</dbReference>
<accession>E5E4G0</accession>
<name>E5E4G0_9CAUD</name>
<comment type="function">
    <text evidence="1">Forms the portal vertex of the capsid. This portal plays critical roles in head assembly, genome packaging, neck/tail attachment, and genome ejection. The portal protein multimerizes as a single ring-shaped homododecamer arranged around a central channel. Binds to the terminase subunits to form the packaging machine.</text>
</comment>
<dbReference type="InterPro" id="IPR010823">
    <property type="entry name" value="Portal_Gp20"/>
</dbReference>
<keyword evidence="1" id="KW-1162">Viral penetration into host cytoplasm</keyword>
<dbReference type="HAMAP" id="MF_04114">
    <property type="entry name" value="PORTAL_T4"/>
    <property type="match status" value="1"/>
</dbReference>
<evidence type="ECO:0000256" key="1">
    <source>
        <dbReference type="HAMAP-Rule" id="MF_04114"/>
    </source>
</evidence>
<comment type="subcellular location">
    <subcellularLocation>
        <location evidence="1">Virion</location>
    </subcellularLocation>
    <text evidence="1">Located at a unique 5-fold vertex of the icosahedral capsid.</text>
</comment>
<keyword evidence="1" id="KW-0118">Viral capsid assembly</keyword>
<evidence type="ECO:0000313" key="3">
    <source>
        <dbReference type="Proteomes" id="UP000008730"/>
    </source>
</evidence>
<organism evidence="2 3">
    <name type="scientific">Acinetobacter phage Acj61</name>
    <dbReference type="NCBI Taxonomy" id="760732"/>
    <lineage>
        <taxon>Viruses</taxon>
        <taxon>Duplodnaviria</taxon>
        <taxon>Heunggongvirae</taxon>
        <taxon>Uroviricota</taxon>
        <taxon>Caudoviricetes</taxon>
        <taxon>Pantevenvirales</taxon>
        <taxon>Straboviridae</taxon>
        <taxon>Twarogvirinae</taxon>
        <taxon>Lasallevirus</taxon>
        <taxon>Lasallevirus Acj61</taxon>
        <taxon>Acinetobacter virus Acj61</taxon>
    </lineage>
</organism>
<comment type="subunit">
    <text evidence="1">Homododecamer. Interacts with the large terminase subunit. Interacts with the major capsid protein. Interacts with the capsid vertex protein.</text>
</comment>
<dbReference type="Proteomes" id="UP000008730">
    <property type="component" value="Segment"/>
</dbReference>
<sequence length="521" mass="60140">MLGDQNVLKMFSFWQKVDTTEYDNLINNNSESITAPKFDDGAQEIESGSVEAAYTGVMQQLYGGTDSNAKSTRELIDVYRSLMNNYEVDNAVQEIVSDAVVYEEGHNPVSIGLDQTGFSANIKDKILEEFNVILNSLNFQRKGADHFRRWYVDSRVFFHKIIDPKRPKDGILELRRLDPRNVQFIREIVTENEAGVKVVKGYKEYFIYDTANESYACGAQIFAPGTKIKIPYSAMVYAHSGLVDCCGKNIIGYLHRAIKPANQLKMLEDAMVIYRITRAPDRRIFYIDTGNMPSKKAAQHMQHIMNSMRNRVVYDAATGKIKNNQNNMALTEDYWLQRRDGKAVTEVDTLPGMTGMNEMDDILYFRKALYMALRVPLSRIPDEQTQSMFDAGTTISRDELQFDKFIASLQHKFEEIFLNPLKSNLLLKRIITDDEWKDEINNIKIVFHKDSYFAELKDVELDERRINILSLAEPYVGKYISHQTAMRKYLRMSDEDIETEQKLIKEELSNKIFNPPDEEEI</sequence>
<dbReference type="RefSeq" id="YP_004009796.1">
    <property type="nucleotide sequence ID" value="NC_014661.1"/>
</dbReference>
<dbReference type="Pfam" id="PF07230">
    <property type="entry name" value="Portal_T4"/>
    <property type="match status" value="1"/>
</dbReference>
<keyword evidence="1" id="KW-1188">Viral release from host cell</keyword>
<gene>
    <name evidence="2" type="primary">20</name>
    <name evidence="2" type="ORF">Acj61p179</name>
</gene>
<keyword evidence="3" id="KW-1185">Reference proteome</keyword>
<evidence type="ECO:0000313" key="2">
    <source>
        <dbReference type="EMBL" id="ADG36144.1"/>
    </source>
</evidence>
<keyword evidence="1" id="KW-0167">Capsid protein</keyword>
<keyword evidence="1" id="KW-1242">Viral contractile tail ejection system</keyword>
<keyword evidence="1" id="KW-0231">Viral genome packaging</keyword>
<keyword evidence="1" id="KW-0946">Virion</keyword>
<protein>
    <recommendedName>
        <fullName evidence="1">Portal protein</fullName>
    </recommendedName>
    <alternativeName>
        <fullName evidence="1">gp20</fullName>
    </alternativeName>
</protein>
<reference evidence="2 3" key="1">
    <citation type="journal article" date="2010" name="Virol. J.">
        <title>Genomes of the T4-related bacteriophages as windows on microbial genome evolution.</title>
        <authorList>
            <person name="Petrov V.M."/>
            <person name="Ratnayaka S."/>
            <person name="Nolan J.M."/>
            <person name="Miller E.S."/>
            <person name="Karam J.D."/>
        </authorList>
    </citation>
    <scope>NUCLEOTIDE SEQUENCE [LARGE SCALE GENOMIC DNA]</scope>
</reference>
<dbReference type="KEGG" id="vg:9926070"/>
<dbReference type="OrthoDB" id="2332at10239"/>